<feature type="domain" description="Glycosyltransferase 2-like" evidence="5">
    <location>
        <begin position="6"/>
        <end position="173"/>
    </location>
</feature>
<evidence type="ECO:0000313" key="6">
    <source>
        <dbReference type="EMBL" id="GGN95903.1"/>
    </source>
</evidence>
<proteinExistence type="inferred from homology"/>
<dbReference type="InterPro" id="IPR029044">
    <property type="entry name" value="Nucleotide-diphossugar_trans"/>
</dbReference>
<evidence type="ECO:0000313" key="7">
    <source>
        <dbReference type="Proteomes" id="UP000606653"/>
    </source>
</evidence>
<protein>
    <recommendedName>
        <fullName evidence="5">Glycosyltransferase 2-like domain-containing protein</fullName>
    </recommendedName>
</protein>
<evidence type="ECO:0000259" key="5">
    <source>
        <dbReference type="Pfam" id="PF00535"/>
    </source>
</evidence>
<dbReference type="PANTHER" id="PTHR22916:SF51">
    <property type="entry name" value="GLYCOSYLTRANSFERASE EPSH-RELATED"/>
    <property type="match status" value="1"/>
</dbReference>
<dbReference type="EMBL" id="BMLN01000003">
    <property type="protein sequence ID" value="GGN95903.1"/>
    <property type="molecule type" value="Genomic_DNA"/>
</dbReference>
<comment type="similarity">
    <text evidence="1">Belongs to the glycosyltransferase 2 family.</text>
</comment>
<organism evidence="6 7">
    <name type="scientific">Saccharibacillus kuerlensis</name>
    <dbReference type="NCBI Taxonomy" id="459527"/>
    <lineage>
        <taxon>Bacteria</taxon>
        <taxon>Bacillati</taxon>
        <taxon>Bacillota</taxon>
        <taxon>Bacilli</taxon>
        <taxon>Bacillales</taxon>
        <taxon>Paenibacillaceae</taxon>
        <taxon>Saccharibacillus</taxon>
    </lineage>
</organism>
<evidence type="ECO:0000256" key="2">
    <source>
        <dbReference type="ARBA" id="ARBA00022676"/>
    </source>
</evidence>
<keyword evidence="7" id="KW-1185">Reference proteome</keyword>
<dbReference type="InterPro" id="IPR001173">
    <property type="entry name" value="Glyco_trans_2-like"/>
</dbReference>
<dbReference type="RefSeq" id="WP_018975535.1">
    <property type="nucleotide sequence ID" value="NZ_BMLN01000003.1"/>
</dbReference>
<gene>
    <name evidence="6" type="ORF">GCM10010969_12250</name>
</gene>
<name>A0ABQ2KX58_9BACL</name>
<reference evidence="7" key="1">
    <citation type="journal article" date="2019" name="Int. J. Syst. Evol. Microbiol.">
        <title>The Global Catalogue of Microorganisms (GCM) 10K type strain sequencing project: providing services to taxonomists for standard genome sequencing and annotation.</title>
        <authorList>
            <consortium name="The Broad Institute Genomics Platform"/>
            <consortium name="The Broad Institute Genome Sequencing Center for Infectious Disease"/>
            <person name="Wu L."/>
            <person name="Ma J."/>
        </authorList>
    </citation>
    <scope>NUCLEOTIDE SEQUENCE [LARGE SCALE GENOMIC DNA]</scope>
    <source>
        <strain evidence="7">CGMCC 1.6964</strain>
    </source>
</reference>
<evidence type="ECO:0000256" key="3">
    <source>
        <dbReference type="ARBA" id="ARBA00022679"/>
    </source>
</evidence>
<feature type="region of interest" description="Disordered" evidence="4">
    <location>
        <begin position="341"/>
        <end position="362"/>
    </location>
</feature>
<dbReference type="Proteomes" id="UP000606653">
    <property type="component" value="Unassembled WGS sequence"/>
</dbReference>
<dbReference type="Pfam" id="PF00535">
    <property type="entry name" value="Glycos_transf_2"/>
    <property type="match status" value="1"/>
</dbReference>
<keyword evidence="3" id="KW-0808">Transferase</keyword>
<dbReference type="CDD" id="cd00761">
    <property type="entry name" value="Glyco_tranf_GTA_type"/>
    <property type="match status" value="1"/>
</dbReference>
<dbReference type="Gene3D" id="3.90.550.10">
    <property type="entry name" value="Spore Coat Polysaccharide Biosynthesis Protein SpsA, Chain A"/>
    <property type="match status" value="1"/>
</dbReference>
<dbReference type="SUPFAM" id="SSF53448">
    <property type="entry name" value="Nucleotide-diphospho-sugar transferases"/>
    <property type="match status" value="1"/>
</dbReference>
<sequence>MKPSVSVIVPVFNVEDYLRKCLESLSAQTLREIEIIVVDDGSTDGSFAVASECAKQDGRIRVIHQENQGVSGARNAGLNAASGEYIGFADPDDWAEPGMFEALYTRAKSDDADFCACDYSFVYEDRSEPHVLGLKNGTLSISKYGLDRMWFEKKFAAVIWNKIFRRSVIEEYGLRFESTRNVFSEDVLFNLCFLRHIDTASSVEGSYYNYFQQRPGSLMNSIKPDHLKRELFLVDRFSEYYASYPHEDIRERMRLRLFFERVQNSCMYNLEQRGRVGNTWKELREAKRHELFEQSMRKAASDHEIWLPMRIFARLSGHGWLLPAACYMHVFGAASRVKNRIKKGRPSKPPQTPPIQAVKPNN</sequence>
<accession>A0ABQ2KX58</accession>
<evidence type="ECO:0000256" key="1">
    <source>
        <dbReference type="ARBA" id="ARBA00006739"/>
    </source>
</evidence>
<comment type="caution">
    <text evidence="6">The sequence shown here is derived from an EMBL/GenBank/DDBJ whole genome shotgun (WGS) entry which is preliminary data.</text>
</comment>
<keyword evidence="2" id="KW-0328">Glycosyltransferase</keyword>
<dbReference type="PANTHER" id="PTHR22916">
    <property type="entry name" value="GLYCOSYLTRANSFERASE"/>
    <property type="match status" value="1"/>
</dbReference>
<evidence type="ECO:0000256" key="4">
    <source>
        <dbReference type="SAM" id="MobiDB-lite"/>
    </source>
</evidence>